<organism evidence="1 2">
    <name type="scientific">Gemmatimonas aurantiaca (strain DSM 14586 / JCM 11422 / NBRC 100505 / T-27)</name>
    <dbReference type="NCBI Taxonomy" id="379066"/>
    <lineage>
        <taxon>Bacteria</taxon>
        <taxon>Pseudomonadati</taxon>
        <taxon>Gemmatimonadota</taxon>
        <taxon>Gemmatimonadia</taxon>
        <taxon>Gemmatimonadales</taxon>
        <taxon>Gemmatimonadaceae</taxon>
        <taxon>Gemmatimonas</taxon>
    </lineage>
</organism>
<dbReference type="Proteomes" id="UP000002209">
    <property type="component" value="Chromosome"/>
</dbReference>
<dbReference type="AlphaFoldDB" id="C1AD31"/>
<evidence type="ECO:0000313" key="2">
    <source>
        <dbReference type="Proteomes" id="UP000002209"/>
    </source>
</evidence>
<proteinExistence type="predicted"/>
<dbReference type="EMBL" id="AP009153">
    <property type="protein sequence ID" value="BAH40408.1"/>
    <property type="molecule type" value="Genomic_DNA"/>
</dbReference>
<protein>
    <recommendedName>
        <fullName evidence="3">DUF922 domain-containing protein</fullName>
    </recommendedName>
</protein>
<dbReference type="KEGG" id="gau:GAU_3366"/>
<name>C1AD31_GEMAT</name>
<dbReference type="HOGENOM" id="CLU_1136769_0_0_0"/>
<sequence length="244" mass="26500">MTDPHSGNFLGAFAGRSVPRAILKEPMGIKRTLCMAVICALPVANAVSAFEASSSATGGVAGAPQVRRSTRYYELHSPTLWELAAEFRRVAGTGKVPERYGRTDWNFRLDTDGQFGTRTSCATQPVTLRVMLTRVLPKASRSADFSPEDAAEWQRFLPLLTRHEMQHDSIVVAHATAFFREIEGEGDRGAPVTSIDHCVNALLERIGRANAALDSTTNHGATDGAVLRAIRAAPREGSPPAMRW</sequence>
<keyword evidence="2" id="KW-1185">Reference proteome</keyword>
<evidence type="ECO:0008006" key="3">
    <source>
        <dbReference type="Google" id="ProtNLM"/>
    </source>
</evidence>
<accession>C1AD31</accession>
<evidence type="ECO:0000313" key="1">
    <source>
        <dbReference type="EMBL" id="BAH40408.1"/>
    </source>
</evidence>
<dbReference type="STRING" id="379066.GAU_3366"/>
<dbReference type="InterPro" id="IPR010321">
    <property type="entry name" value="DUF922"/>
</dbReference>
<dbReference type="eggNOG" id="COG5661">
    <property type="taxonomic scope" value="Bacteria"/>
</dbReference>
<gene>
    <name evidence="1" type="ordered locus">GAU_3366</name>
</gene>
<dbReference type="Pfam" id="PF06037">
    <property type="entry name" value="DUF922"/>
    <property type="match status" value="1"/>
</dbReference>
<reference evidence="2" key="1">
    <citation type="submission" date="2006-03" db="EMBL/GenBank/DDBJ databases">
        <title>Complete genome sequence of Gemmatimonas aurantiaca T-27 that represents a novel phylum Gemmatimonadetes.</title>
        <authorList>
            <person name="Takasaki K."/>
            <person name="Ichikawa N."/>
            <person name="Miura H."/>
            <person name="Matsushita S."/>
            <person name="Watanabe Y."/>
            <person name="Oguchi A."/>
            <person name="Ankai A."/>
            <person name="Yashiro I."/>
            <person name="Takahashi M."/>
            <person name="Terui Y."/>
            <person name="Fukui S."/>
            <person name="Yokoyama H."/>
            <person name="Tanikawa S."/>
            <person name="Hanada S."/>
            <person name="Kamagata Y."/>
            <person name="Fujita N."/>
        </authorList>
    </citation>
    <scope>NUCLEOTIDE SEQUENCE [LARGE SCALE GENOMIC DNA]</scope>
    <source>
        <strain evidence="2">T-27 / DSM 14586 / JCM 11422 / NBRC 100505</strain>
    </source>
</reference>